<feature type="transmembrane region" description="Helical" evidence="1">
    <location>
        <begin position="15"/>
        <end position="36"/>
    </location>
</feature>
<keyword evidence="1" id="KW-0472">Membrane</keyword>
<dbReference type="EMBL" id="QFZK01000003">
    <property type="protein sequence ID" value="RFO97728.1"/>
    <property type="molecule type" value="Genomic_DNA"/>
</dbReference>
<dbReference type="RefSeq" id="WP_117175727.1">
    <property type="nucleotide sequence ID" value="NZ_QFZK01000003.1"/>
</dbReference>
<name>A0A3E1REC7_9BURK</name>
<protein>
    <submittedName>
        <fullName evidence="2">Uncharacterized protein</fullName>
    </submittedName>
</protein>
<keyword evidence="1" id="KW-0812">Transmembrane</keyword>
<keyword evidence="1" id="KW-1133">Transmembrane helix</keyword>
<accession>A0A3E1REC7</accession>
<evidence type="ECO:0000313" key="2">
    <source>
        <dbReference type="EMBL" id="RFO97728.1"/>
    </source>
</evidence>
<evidence type="ECO:0000313" key="3">
    <source>
        <dbReference type="Proteomes" id="UP000260665"/>
    </source>
</evidence>
<organism evidence="2 3">
    <name type="scientific">Rhodoferax lacus</name>
    <dbReference type="NCBI Taxonomy" id="2184758"/>
    <lineage>
        <taxon>Bacteria</taxon>
        <taxon>Pseudomonadati</taxon>
        <taxon>Pseudomonadota</taxon>
        <taxon>Betaproteobacteria</taxon>
        <taxon>Burkholderiales</taxon>
        <taxon>Comamonadaceae</taxon>
        <taxon>Rhodoferax</taxon>
    </lineage>
</organism>
<sequence length="77" mass="8668">MVDFTNFSAVVNTPLGSALACLLLVLVVFWITYKVIRAAVRDGIREAGLYSNRAMAQTGRKQLDPKYDFVYTEPRPE</sequence>
<gene>
    <name evidence="2" type="ORF">DIC66_07715</name>
</gene>
<dbReference type="AlphaFoldDB" id="A0A3E1REC7"/>
<dbReference type="Proteomes" id="UP000260665">
    <property type="component" value="Unassembled WGS sequence"/>
</dbReference>
<comment type="caution">
    <text evidence="2">The sequence shown here is derived from an EMBL/GenBank/DDBJ whole genome shotgun (WGS) entry which is preliminary data.</text>
</comment>
<reference evidence="2 3" key="1">
    <citation type="submission" date="2018-05" db="EMBL/GenBank/DDBJ databases">
        <title>Rhodoferax soyangensis sp.nov., isolated from an oligotrophic freshwater lake.</title>
        <authorList>
            <person name="Park M."/>
        </authorList>
    </citation>
    <scope>NUCLEOTIDE SEQUENCE [LARGE SCALE GENOMIC DNA]</scope>
    <source>
        <strain evidence="2 3">IMCC26218</strain>
    </source>
</reference>
<keyword evidence="3" id="KW-1185">Reference proteome</keyword>
<evidence type="ECO:0000256" key="1">
    <source>
        <dbReference type="SAM" id="Phobius"/>
    </source>
</evidence>
<proteinExistence type="predicted"/>